<accession>A0A7J0BY69</accession>
<gene>
    <name evidence="2" type="ORF">DSM19430T_33230</name>
</gene>
<sequence length="454" mass="49187">MLEATQYERTVIMCTGAPVLHDARPKEYSMPHTRYFPTAEAMARLAGYSGIPCLTLYQPTHRHHPDNQQDTIRFVNLVKRLGTALRSHCSEEEARWLLEPFDRLGQDREFWNHSLDGLAVMAAPGLFEVFTLQQAVQEMALVADSFHTKPLRRFMQATDRYQILGLSRDRVRLYEGNRHHVDRIDLPAGVPGTIAEALGDELTEPHQTVASYGGVGGPSAPMRHGSGGKKDELDADAERFFRAVDRAVLEHCSRPSGLPLILAALPEYHNLFRKVSHNPNLVPAAIAANPEALSPEDLRDRAWECLAPQHDARLKDLAEAFETARARGAGSDNLTDVAAAAAAGKVATLFIEYGRYIPGRLNPETGLPEPAAPGTGNGAPEGSANNGADNMAGNRNHGLSDTATGVAACAAASAMADDLLDDLGELVERMGGEVLVVPAEQLPGKTGLAAIFRY</sequence>
<keyword evidence="3" id="KW-1185">Reference proteome</keyword>
<dbReference type="AlphaFoldDB" id="A0A7J0BY69"/>
<evidence type="ECO:0000256" key="1">
    <source>
        <dbReference type="SAM" id="MobiDB-lite"/>
    </source>
</evidence>
<dbReference type="RefSeq" id="WP_205245171.1">
    <property type="nucleotide sequence ID" value="NZ_BLVP01000043.1"/>
</dbReference>
<organism evidence="2 3">
    <name type="scientific">Desulfovibrio psychrotolerans</name>
    <dbReference type="NCBI Taxonomy" id="415242"/>
    <lineage>
        <taxon>Bacteria</taxon>
        <taxon>Pseudomonadati</taxon>
        <taxon>Thermodesulfobacteriota</taxon>
        <taxon>Desulfovibrionia</taxon>
        <taxon>Desulfovibrionales</taxon>
        <taxon>Desulfovibrionaceae</taxon>
        <taxon>Desulfovibrio</taxon>
    </lineage>
</organism>
<comment type="caution">
    <text evidence="2">The sequence shown here is derived from an EMBL/GenBank/DDBJ whole genome shotgun (WGS) entry which is preliminary data.</text>
</comment>
<feature type="region of interest" description="Disordered" evidence="1">
    <location>
        <begin position="362"/>
        <end position="397"/>
    </location>
</feature>
<protein>
    <submittedName>
        <fullName evidence="2">Uncharacterized protein</fullName>
    </submittedName>
</protein>
<evidence type="ECO:0000313" key="3">
    <source>
        <dbReference type="Proteomes" id="UP000503820"/>
    </source>
</evidence>
<proteinExistence type="predicted"/>
<dbReference type="InterPro" id="IPR041289">
    <property type="entry name" value="Bact_RF_family3"/>
</dbReference>
<evidence type="ECO:0000313" key="2">
    <source>
        <dbReference type="EMBL" id="GFM38639.1"/>
    </source>
</evidence>
<name>A0A7J0BY69_9BACT</name>
<dbReference type="Pfam" id="PF18845">
    <property type="entry name" value="baeRF_family3"/>
    <property type="match status" value="1"/>
</dbReference>
<reference evidence="2 3" key="1">
    <citation type="submission" date="2020-05" db="EMBL/GenBank/DDBJ databases">
        <title>Draft genome sequence of Desulfovibrio psychrotolerans JS1T.</title>
        <authorList>
            <person name="Ueno A."/>
            <person name="Tamazawa S."/>
            <person name="Tamamura S."/>
            <person name="Murakami T."/>
            <person name="Kiyama T."/>
            <person name="Inomata H."/>
            <person name="Amano Y."/>
            <person name="Miyakawa K."/>
            <person name="Tamaki H."/>
            <person name="Naganuma T."/>
            <person name="Kaneko K."/>
        </authorList>
    </citation>
    <scope>NUCLEOTIDE SEQUENCE [LARGE SCALE GENOMIC DNA]</scope>
    <source>
        <strain evidence="2 3">JS1</strain>
    </source>
</reference>
<dbReference type="Proteomes" id="UP000503820">
    <property type="component" value="Unassembled WGS sequence"/>
</dbReference>
<dbReference type="EMBL" id="BLVP01000043">
    <property type="protein sequence ID" value="GFM38639.1"/>
    <property type="molecule type" value="Genomic_DNA"/>
</dbReference>